<protein>
    <submittedName>
        <fullName evidence="1">Uncharacterized protein</fullName>
    </submittedName>
</protein>
<dbReference type="EMBL" id="MVBM01000003">
    <property type="protein sequence ID" value="OOK76560.1"/>
    <property type="molecule type" value="Genomic_DNA"/>
</dbReference>
<evidence type="ECO:0000313" key="2">
    <source>
        <dbReference type="Proteomes" id="UP000189229"/>
    </source>
</evidence>
<gene>
    <name evidence="1" type="ORF">BZL30_4029</name>
</gene>
<dbReference type="AlphaFoldDB" id="A0A1V3XBT2"/>
<proteinExistence type="predicted"/>
<accession>A0A1V3XBT2</accession>
<dbReference type="Proteomes" id="UP000189229">
    <property type="component" value="Unassembled WGS sequence"/>
</dbReference>
<sequence length="61" mass="6893">MAEVIRYQISIREPMITVRSSGRLKYAAASAVMYDVAMNRRLRQDDMVASAPAVNSIFDKK</sequence>
<evidence type="ECO:0000313" key="1">
    <source>
        <dbReference type="EMBL" id="OOK76560.1"/>
    </source>
</evidence>
<reference evidence="1 2" key="1">
    <citation type="submission" date="2017-02" db="EMBL/GenBank/DDBJ databases">
        <title>Complete genome sequences of Mycobacterium kansasii strains isolated from rhesus macaques.</title>
        <authorList>
            <person name="Panda A."/>
            <person name="Nagaraj S."/>
            <person name="Zhao X."/>
            <person name="Tettelin H."/>
            <person name="Detolla L.J."/>
        </authorList>
    </citation>
    <scope>NUCLEOTIDE SEQUENCE [LARGE SCALE GENOMIC DNA]</scope>
    <source>
        <strain evidence="1 2">11-3813</strain>
    </source>
</reference>
<name>A0A1V3XBT2_MYCKA</name>
<comment type="caution">
    <text evidence="1">The sequence shown here is derived from an EMBL/GenBank/DDBJ whole genome shotgun (WGS) entry which is preliminary data.</text>
</comment>
<organism evidence="1 2">
    <name type="scientific">Mycobacterium kansasii</name>
    <dbReference type="NCBI Taxonomy" id="1768"/>
    <lineage>
        <taxon>Bacteria</taxon>
        <taxon>Bacillati</taxon>
        <taxon>Actinomycetota</taxon>
        <taxon>Actinomycetes</taxon>
        <taxon>Mycobacteriales</taxon>
        <taxon>Mycobacteriaceae</taxon>
        <taxon>Mycobacterium</taxon>
    </lineage>
</organism>